<comment type="caution">
    <text evidence="2">The sequence shown here is derived from an EMBL/GenBank/DDBJ whole genome shotgun (WGS) entry which is preliminary data.</text>
</comment>
<dbReference type="Proteomes" id="UP000572212">
    <property type="component" value="Unassembled WGS sequence"/>
</dbReference>
<dbReference type="NCBIfam" id="TIGR02849">
    <property type="entry name" value="spore_III_AD"/>
    <property type="match status" value="1"/>
</dbReference>
<dbReference type="InterPro" id="IPR025664">
    <property type="entry name" value="Spore_III_AC/AD"/>
</dbReference>
<reference evidence="2 3" key="1">
    <citation type="submission" date="2020-08" db="EMBL/GenBank/DDBJ databases">
        <title>Genomic Encyclopedia of Type Strains, Phase IV (KMG-IV): sequencing the most valuable type-strain genomes for metagenomic binning, comparative biology and taxonomic classification.</title>
        <authorList>
            <person name="Goeker M."/>
        </authorList>
    </citation>
    <scope>NUCLEOTIDE SEQUENCE [LARGE SCALE GENOMIC DNA]</scope>
    <source>
        <strain evidence="2 3">DSM 11805</strain>
    </source>
</reference>
<gene>
    <name evidence="2" type="ORF">GGQ92_000527</name>
</gene>
<feature type="transmembrane region" description="Helical" evidence="1">
    <location>
        <begin position="106"/>
        <end position="127"/>
    </location>
</feature>
<keyword evidence="1" id="KW-1133">Transmembrane helix</keyword>
<evidence type="ECO:0000256" key="1">
    <source>
        <dbReference type="SAM" id="Phobius"/>
    </source>
</evidence>
<protein>
    <submittedName>
        <fullName evidence="2">Stage III sporulation protein AD</fullName>
    </submittedName>
</protein>
<proteinExistence type="predicted"/>
<evidence type="ECO:0000313" key="3">
    <source>
        <dbReference type="Proteomes" id="UP000572212"/>
    </source>
</evidence>
<dbReference type="InterPro" id="IPR014211">
    <property type="entry name" value="Spore_III_AD"/>
</dbReference>
<name>A0A841RCT2_9BACI</name>
<accession>A0A841RCT2</accession>
<keyword evidence="1" id="KW-0812">Transmembrane</keyword>
<keyword evidence="3" id="KW-1185">Reference proteome</keyword>
<sequence length="130" mass="14501">MEIIEIVSLGIVTTIIYLLIKDKQPAIAFLIVFIAVLLFFLYLMQYIQQILALIQHLGDKANINQVYIKTIIQIIGISYLTEIGSNIVKDAGLDSIASKIEMVGKLFILILAIPIFHSLIETILGIFPLS</sequence>
<keyword evidence="1" id="KW-0472">Membrane</keyword>
<organism evidence="2 3">
    <name type="scientific">Gracilibacillus halotolerans</name>
    <dbReference type="NCBI Taxonomy" id="74386"/>
    <lineage>
        <taxon>Bacteria</taxon>
        <taxon>Bacillati</taxon>
        <taxon>Bacillota</taxon>
        <taxon>Bacilli</taxon>
        <taxon>Bacillales</taxon>
        <taxon>Bacillaceae</taxon>
        <taxon>Gracilibacillus</taxon>
    </lineage>
</organism>
<dbReference type="Pfam" id="PF06686">
    <property type="entry name" value="SpoIIIAC"/>
    <property type="match status" value="2"/>
</dbReference>
<dbReference type="EMBL" id="JACHON010000001">
    <property type="protein sequence ID" value="MBB6511760.1"/>
    <property type="molecule type" value="Genomic_DNA"/>
</dbReference>
<dbReference type="AlphaFoldDB" id="A0A841RCT2"/>
<dbReference type="RefSeq" id="WP_184244279.1">
    <property type="nucleotide sequence ID" value="NZ_BAAACU010000022.1"/>
</dbReference>
<feature type="transmembrane region" description="Helical" evidence="1">
    <location>
        <begin position="26"/>
        <end position="44"/>
    </location>
</feature>
<evidence type="ECO:0000313" key="2">
    <source>
        <dbReference type="EMBL" id="MBB6511760.1"/>
    </source>
</evidence>